<sequence>MLHLQIAASRRAPYQIARNPVLSRANANSIQPCLLVRRKKRPAFPIRTNNKGCTRVNKYSTSRTAFRSSLRISCSEDEEDENPHYEGAAQIVVDSYIRSGMTVGMGASSKLCRSVISYVGEKLSQGTLKDIKAVPASSLAASEASFAGIPLTSLTEHPTLDFAFDGADEVDNNIGTLPVIKGRRRAPVQPNLLLERKIAAAAEMYVVLVDDDNVVDALGGEVPVLVDCEIWEDVAEDLDDIFIGDASIWRRPESGRAPPHGGEQPMITLEKHNMLDLTFEGALPEKAEDIVKAIEGVEGAVDHGLFIDMVYAAVTIGKDGFRTLSPFLKGVEVTDFEA</sequence>
<proteinExistence type="inferred from homology"/>
<dbReference type="InterPro" id="IPR037171">
    <property type="entry name" value="NagB/RpiA_transferase-like"/>
</dbReference>
<protein>
    <recommendedName>
        <fullName evidence="4">ribose-5-phosphate isomerase</fullName>
        <ecNumber evidence="4">5.3.1.6</ecNumber>
    </recommendedName>
</protein>
<keyword evidence="5" id="KW-0413">Isomerase</keyword>
<dbReference type="EC" id="5.3.1.6" evidence="4"/>
<reference evidence="6 7" key="1">
    <citation type="journal article" date="2015" name="Genome Biol. Evol.">
        <title>Comparative Genomics of a Bacterivorous Green Alga Reveals Evolutionary Causalities and Consequences of Phago-Mixotrophic Mode of Nutrition.</title>
        <authorList>
            <person name="Burns J.A."/>
            <person name="Paasch A."/>
            <person name="Narechania A."/>
            <person name="Kim E."/>
        </authorList>
    </citation>
    <scope>NUCLEOTIDE SEQUENCE [LARGE SCALE GENOMIC DNA]</scope>
    <source>
        <strain evidence="6 7">PLY_AMNH</strain>
    </source>
</reference>
<evidence type="ECO:0000256" key="1">
    <source>
        <dbReference type="ARBA" id="ARBA00001713"/>
    </source>
</evidence>
<accession>A0AAE0GUD3</accession>
<dbReference type="Gene3D" id="3.30.70.260">
    <property type="match status" value="1"/>
</dbReference>
<comment type="pathway">
    <text evidence="2">Carbohydrate degradation; pentose phosphate pathway; D-ribose 5-phosphate from D-ribulose 5-phosphate (non-oxidative stage): step 1/1.</text>
</comment>
<name>A0AAE0GUD3_9CHLO</name>
<evidence type="ECO:0000256" key="3">
    <source>
        <dbReference type="ARBA" id="ARBA00008088"/>
    </source>
</evidence>
<dbReference type="InterPro" id="IPR050262">
    <property type="entry name" value="Ribose-5P_isomerase"/>
</dbReference>
<organism evidence="6 7">
    <name type="scientific">Cymbomonas tetramitiformis</name>
    <dbReference type="NCBI Taxonomy" id="36881"/>
    <lineage>
        <taxon>Eukaryota</taxon>
        <taxon>Viridiplantae</taxon>
        <taxon>Chlorophyta</taxon>
        <taxon>Pyramimonadophyceae</taxon>
        <taxon>Pyramimonadales</taxon>
        <taxon>Pyramimonadaceae</taxon>
        <taxon>Cymbomonas</taxon>
    </lineage>
</organism>
<dbReference type="GO" id="GO:0009052">
    <property type="term" value="P:pentose-phosphate shunt, non-oxidative branch"/>
    <property type="evidence" value="ECO:0007669"/>
    <property type="project" value="InterPro"/>
</dbReference>
<keyword evidence="7" id="KW-1185">Reference proteome</keyword>
<evidence type="ECO:0000313" key="7">
    <source>
        <dbReference type="Proteomes" id="UP001190700"/>
    </source>
</evidence>
<dbReference type="Gene3D" id="3.40.50.1360">
    <property type="match status" value="1"/>
</dbReference>
<dbReference type="EMBL" id="LGRX02002233">
    <property type="protein sequence ID" value="KAK3284589.1"/>
    <property type="molecule type" value="Genomic_DNA"/>
</dbReference>
<dbReference type="InterPro" id="IPR004788">
    <property type="entry name" value="Ribose5P_isomerase_type_A"/>
</dbReference>
<comment type="catalytic activity">
    <reaction evidence="1">
        <text>aldehydo-D-ribose 5-phosphate = D-ribulose 5-phosphate</text>
        <dbReference type="Rhea" id="RHEA:14657"/>
        <dbReference type="ChEBI" id="CHEBI:58121"/>
        <dbReference type="ChEBI" id="CHEBI:58273"/>
        <dbReference type="EC" id="5.3.1.6"/>
    </reaction>
</comment>
<dbReference type="Pfam" id="PF06026">
    <property type="entry name" value="Rib_5-P_isom_A"/>
    <property type="match status" value="1"/>
</dbReference>
<dbReference type="PANTHER" id="PTHR43748">
    <property type="entry name" value="RIBOSE-5-PHOSPHATE ISOMERASE 3, CHLOROPLASTIC-RELATED"/>
    <property type="match status" value="1"/>
</dbReference>
<dbReference type="AlphaFoldDB" id="A0AAE0GUD3"/>
<evidence type="ECO:0000256" key="4">
    <source>
        <dbReference type="ARBA" id="ARBA00011959"/>
    </source>
</evidence>
<dbReference type="Proteomes" id="UP001190700">
    <property type="component" value="Unassembled WGS sequence"/>
</dbReference>
<comment type="similarity">
    <text evidence="3">Belongs to the ribose 5-phosphate isomerase family.</text>
</comment>
<evidence type="ECO:0000256" key="5">
    <source>
        <dbReference type="ARBA" id="ARBA00023235"/>
    </source>
</evidence>
<evidence type="ECO:0000256" key="2">
    <source>
        <dbReference type="ARBA" id="ARBA00004988"/>
    </source>
</evidence>
<evidence type="ECO:0000313" key="6">
    <source>
        <dbReference type="EMBL" id="KAK3284589.1"/>
    </source>
</evidence>
<dbReference type="SUPFAM" id="SSF100950">
    <property type="entry name" value="NagB/RpiA/CoA transferase-like"/>
    <property type="match status" value="1"/>
</dbReference>
<dbReference type="PANTHER" id="PTHR43748:SF1">
    <property type="entry name" value="RIBOSE-5-PHOSPHATE ISOMERASE 4, CHLOROPLASTIC-RELATED"/>
    <property type="match status" value="1"/>
</dbReference>
<comment type="caution">
    <text evidence="6">The sequence shown here is derived from an EMBL/GenBank/DDBJ whole genome shotgun (WGS) entry which is preliminary data.</text>
</comment>
<dbReference type="GO" id="GO:0004751">
    <property type="term" value="F:ribose-5-phosphate isomerase activity"/>
    <property type="evidence" value="ECO:0007669"/>
    <property type="project" value="UniProtKB-EC"/>
</dbReference>
<gene>
    <name evidence="6" type="ORF">CYMTET_7770</name>
</gene>